<protein>
    <submittedName>
        <fullName evidence="1">Uncharacterized protein</fullName>
    </submittedName>
</protein>
<gene>
    <name evidence="1" type="ORF">L914_20758</name>
</gene>
<evidence type="ECO:0000313" key="1">
    <source>
        <dbReference type="EMBL" id="ETM31719.1"/>
    </source>
</evidence>
<proteinExistence type="predicted"/>
<dbReference type="AlphaFoldDB" id="W2M877"/>
<name>W2M877_PHYNI</name>
<reference evidence="1" key="1">
    <citation type="submission" date="2013-11" db="EMBL/GenBank/DDBJ databases">
        <title>The Genome Sequence of Phytophthora parasitica IAC_01/95.</title>
        <authorList>
            <consortium name="The Broad Institute Genomics Platform"/>
            <person name="Russ C."/>
            <person name="Tyler B."/>
            <person name="Panabieres F."/>
            <person name="Shan W."/>
            <person name="Tripathy S."/>
            <person name="Grunwald N."/>
            <person name="Machado M."/>
            <person name="Johnson C.S."/>
            <person name="Arredondo F."/>
            <person name="Hong C."/>
            <person name="Coffey M."/>
            <person name="Young S.K."/>
            <person name="Zeng Q."/>
            <person name="Gargeya S."/>
            <person name="Fitzgerald M."/>
            <person name="Abouelleil A."/>
            <person name="Alvarado L."/>
            <person name="Chapman S.B."/>
            <person name="Gainer-Dewar J."/>
            <person name="Goldberg J."/>
            <person name="Griggs A."/>
            <person name="Gujja S."/>
            <person name="Hansen M."/>
            <person name="Howarth C."/>
            <person name="Imamovic A."/>
            <person name="Ireland A."/>
            <person name="Larimer J."/>
            <person name="McCowan C."/>
            <person name="Murphy C."/>
            <person name="Pearson M."/>
            <person name="Poon T.W."/>
            <person name="Priest M."/>
            <person name="Roberts A."/>
            <person name="Saif S."/>
            <person name="Shea T."/>
            <person name="Sykes S."/>
            <person name="Wortman J."/>
            <person name="Nusbaum C."/>
            <person name="Birren B."/>
        </authorList>
    </citation>
    <scope>NUCLEOTIDE SEQUENCE [LARGE SCALE GENOMIC DNA]</scope>
    <source>
        <strain evidence="1">IAC_01/95</strain>
    </source>
</reference>
<dbReference type="EMBL" id="KI696504">
    <property type="protein sequence ID" value="ETM31719.1"/>
    <property type="molecule type" value="Genomic_DNA"/>
</dbReference>
<sequence length="52" mass="5567">MEAARLLLKRSSDGVGDESLLAIEDDEGSTAAHVATRNGLEDIACHQIQLFV</sequence>
<dbReference type="Proteomes" id="UP000054532">
    <property type="component" value="Unassembled WGS sequence"/>
</dbReference>
<organism evidence="1">
    <name type="scientific">Phytophthora nicotianae</name>
    <name type="common">Potato buckeye rot agent</name>
    <name type="synonym">Phytophthora parasitica</name>
    <dbReference type="NCBI Taxonomy" id="4792"/>
    <lineage>
        <taxon>Eukaryota</taxon>
        <taxon>Sar</taxon>
        <taxon>Stramenopiles</taxon>
        <taxon>Oomycota</taxon>
        <taxon>Peronosporomycetes</taxon>
        <taxon>Peronosporales</taxon>
        <taxon>Peronosporaceae</taxon>
        <taxon>Phytophthora</taxon>
    </lineage>
</organism>
<accession>W2M877</accession>